<feature type="transmembrane region" description="Helical" evidence="1">
    <location>
        <begin position="244"/>
        <end position="265"/>
    </location>
</feature>
<reference evidence="2 3" key="1">
    <citation type="submission" date="2019-04" db="EMBL/GenBank/DDBJ databases">
        <title>Reference strain of H23.</title>
        <authorList>
            <person name="Luo X."/>
        </authorList>
    </citation>
    <scope>NUCLEOTIDE SEQUENCE [LARGE SCALE GENOMIC DNA]</scope>
    <source>
        <strain evidence="2 3">H23</strain>
    </source>
</reference>
<feature type="transmembrane region" description="Helical" evidence="1">
    <location>
        <begin position="22"/>
        <end position="47"/>
    </location>
</feature>
<dbReference type="RefSeq" id="WP_137265278.1">
    <property type="nucleotide sequence ID" value="NZ_SZUA01000001.1"/>
</dbReference>
<evidence type="ECO:0000256" key="1">
    <source>
        <dbReference type="SAM" id="Phobius"/>
    </source>
</evidence>
<keyword evidence="1" id="KW-0812">Transmembrane</keyword>
<evidence type="ECO:0000313" key="3">
    <source>
        <dbReference type="Proteomes" id="UP000308707"/>
    </source>
</evidence>
<name>A0A4U5JWG3_9GAMM</name>
<accession>A0A4U5JWG3</accession>
<evidence type="ECO:0000313" key="2">
    <source>
        <dbReference type="EMBL" id="TKR33068.1"/>
    </source>
</evidence>
<organism evidence="2 3">
    <name type="scientific">Luteimonas gilva</name>
    <dbReference type="NCBI Taxonomy" id="2572684"/>
    <lineage>
        <taxon>Bacteria</taxon>
        <taxon>Pseudomonadati</taxon>
        <taxon>Pseudomonadota</taxon>
        <taxon>Gammaproteobacteria</taxon>
        <taxon>Lysobacterales</taxon>
        <taxon>Lysobacteraceae</taxon>
        <taxon>Luteimonas</taxon>
    </lineage>
</organism>
<keyword evidence="3" id="KW-1185">Reference proteome</keyword>
<proteinExistence type="predicted"/>
<keyword evidence="1" id="KW-0472">Membrane</keyword>
<feature type="transmembrane region" description="Helical" evidence="1">
    <location>
        <begin position="135"/>
        <end position="165"/>
    </location>
</feature>
<keyword evidence="1" id="KW-1133">Transmembrane helix</keyword>
<feature type="transmembrane region" description="Helical" evidence="1">
    <location>
        <begin position="68"/>
        <end position="96"/>
    </location>
</feature>
<gene>
    <name evidence="2" type="ORF">FCE95_01755</name>
</gene>
<dbReference type="OrthoDB" id="1491387at2"/>
<protein>
    <submittedName>
        <fullName evidence="2">Uncharacterized protein</fullName>
    </submittedName>
</protein>
<dbReference type="Proteomes" id="UP000308707">
    <property type="component" value="Unassembled WGS sequence"/>
</dbReference>
<comment type="caution">
    <text evidence="2">The sequence shown here is derived from an EMBL/GenBank/DDBJ whole genome shotgun (WGS) entry which is preliminary data.</text>
</comment>
<dbReference type="AlphaFoldDB" id="A0A4U5JWG3"/>
<feature type="transmembrane region" description="Helical" evidence="1">
    <location>
        <begin position="177"/>
        <end position="195"/>
    </location>
</feature>
<sequence>MSESHAPDGLPKRTTPTWEVELLISGVAVFAMLQLPGWLDGAIFAMMPRVDRGMGSALMTMHVYLKSAALILATTFSIHLLLRAQWIALVGTYSVFPDGVRWSALRLGPIRKEVEQRKEKSPPEAMDAADNRATLVFALGVAMASSLLGISLSIGLLFLLVTSALRLLGIDADASRVFGLSAMALMLPLLVAMTIDRYLAPRLRPQGWIWRASAAAIGFYRVLGVSRGSNVLGLIASHGGEKRIGALTMAIVVIGMAAALFSTIWRLDPSSLGGYARFPSGEGLQVVDPSHYDDQRDPGIDRAVAYIQSSVVIGPYLKLVVPYRPGDDDAALRLRCPAVAAEPAPDAVLACLTAAHAIRIDGKPLAGQAYEISEDPRTDRPALLAMIDVRALAPGRHVLTVERTSTLKTKKANEPYTIPFWR</sequence>
<dbReference type="EMBL" id="SZUA01000001">
    <property type="protein sequence ID" value="TKR33068.1"/>
    <property type="molecule type" value="Genomic_DNA"/>
</dbReference>